<evidence type="ECO:0000313" key="2">
    <source>
        <dbReference type="EMBL" id="KAI8046645.1"/>
    </source>
</evidence>
<dbReference type="OrthoDB" id="7826482at2759"/>
<gene>
    <name evidence="2" type="ORF">M5D96_002858</name>
</gene>
<reference evidence="2" key="1">
    <citation type="journal article" date="2023" name="Genome Biol. Evol.">
        <title>Long-read-based Genome Assembly of Drosophila gunungcola Reveals Fewer Chemosensory Genes in Flower-breeding Species.</title>
        <authorList>
            <person name="Negi A."/>
            <person name="Liao B.Y."/>
            <person name="Yeh S.D."/>
        </authorList>
    </citation>
    <scope>NUCLEOTIDE SEQUENCE</scope>
    <source>
        <strain evidence="2">Sukarami</strain>
    </source>
</reference>
<dbReference type="AlphaFoldDB" id="A0A9P9Z0Q2"/>
<name>A0A9P9Z0Q2_9MUSC</name>
<proteinExistence type="predicted"/>
<dbReference type="Proteomes" id="UP001059596">
    <property type="component" value="Chromosome 3R"/>
</dbReference>
<evidence type="ECO:0000313" key="3">
    <source>
        <dbReference type="Proteomes" id="UP001059596"/>
    </source>
</evidence>
<dbReference type="EMBL" id="JAMKOV010000001">
    <property type="protein sequence ID" value="KAI8046645.1"/>
    <property type="molecule type" value="Genomic_DNA"/>
</dbReference>
<keyword evidence="1" id="KW-0732">Signal</keyword>
<keyword evidence="3" id="KW-1185">Reference proteome</keyword>
<comment type="caution">
    <text evidence="2">The sequence shown here is derived from an EMBL/GenBank/DDBJ whole genome shotgun (WGS) entry which is preliminary data.</text>
</comment>
<organism evidence="2 3">
    <name type="scientific">Drosophila gunungcola</name>
    <name type="common">fruit fly</name>
    <dbReference type="NCBI Taxonomy" id="103775"/>
    <lineage>
        <taxon>Eukaryota</taxon>
        <taxon>Metazoa</taxon>
        <taxon>Ecdysozoa</taxon>
        <taxon>Arthropoda</taxon>
        <taxon>Hexapoda</taxon>
        <taxon>Insecta</taxon>
        <taxon>Pterygota</taxon>
        <taxon>Neoptera</taxon>
        <taxon>Endopterygota</taxon>
        <taxon>Diptera</taxon>
        <taxon>Brachycera</taxon>
        <taxon>Muscomorpha</taxon>
        <taxon>Ephydroidea</taxon>
        <taxon>Drosophilidae</taxon>
        <taxon>Drosophila</taxon>
        <taxon>Sophophora</taxon>
    </lineage>
</organism>
<feature type="chain" id="PRO_5040382454" evidence="1">
    <location>
        <begin position="22"/>
        <end position="124"/>
    </location>
</feature>
<protein>
    <submittedName>
        <fullName evidence="2">Uncharacterized protein</fullName>
    </submittedName>
</protein>
<accession>A0A9P9Z0Q2</accession>
<feature type="signal peptide" evidence="1">
    <location>
        <begin position="1"/>
        <end position="21"/>
    </location>
</feature>
<sequence>MSSTTLITFFVLLVLTGQTVAQNVAVDQSAQWANELLKTAQVITLEKLPTSADAQNDAKEQLDTLKMALSHCETELRSTGNVDQHKKCVNAVFSGFYMALDRLASEHWAIFGATSGASRIGLFW</sequence>
<evidence type="ECO:0000256" key="1">
    <source>
        <dbReference type="SAM" id="SignalP"/>
    </source>
</evidence>